<dbReference type="Pfam" id="PF17802">
    <property type="entry name" value="SpaA"/>
    <property type="match status" value="4"/>
</dbReference>
<keyword evidence="5" id="KW-0572">Peptidoglycan-anchor</keyword>
<keyword evidence="4 7" id="KW-0732">Signal</keyword>
<dbReference type="Gene3D" id="2.60.40.2110">
    <property type="match status" value="1"/>
</dbReference>
<name>A0AAJ6FWX2_9LACO</name>
<dbReference type="SMART" id="SM00327">
    <property type="entry name" value="VWA"/>
    <property type="match status" value="1"/>
</dbReference>
<dbReference type="EMBL" id="CP123751">
    <property type="protein sequence ID" value="WHQ79556.1"/>
    <property type="molecule type" value="Genomic_DNA"/>
</dbReference>
<evidence type="ECO:0000313" key="11">
    <source>
        <dbReference type="Proteomes" id="UP001238155"/>
    </source>
</evidence>
<evidence type="ECO:0000256" key="4">
    <source>
        <dbReference type="ARBA" id="ARBA00022729"/>
    </source>
</evidence>
<evidence type="ECO:0000256" key="3">
    <source>
        <dbReference type="ARBA" id="ARBA00022525"/>
    </source>
</evidence>
<sequence length="1082" mass="118238">MNKTISKIFNIIMLLTLVISMLAPLKVQAVTNQIVPQYTTDDSGTYPSASWTPTGQGNVRNHQGAVQDKDWDGQTWDGDPNNLTNSYFKYGAADNPDFAIRQFARETATPGLFDVYANIRGNATEISKRVDVVFVVDTSGSMEDDSRLRKAKDGIANFLDGITSVGLKDKVHTGLVTYSSEGHREVELGSIGSTSERIKNALEMTSADGGTFTQAGLKMAADMLASSTADEKRIILLTDGRPTYSYHITSAEKDGNGVIYGTGFDYSKSEGAGSSDMFDHSWWFDDRYTVDGCYIDSIWPATLGEARLIKAKGIEINALGIGISDSYTKNMELLASPGKYEAKSDSESIKNYLDSQMDDVIKSFATVVDGVVNITPGPQFEIVLGDARNPVTITSVGSVEVPTGYKRIVDKNQVVVGIPKENSTINLSKDQEIQIHYQVRLKTGTEDFVPGKWYQMNSTATLSADGIGSVSFGIPSGKGAGTSLEVTKEWKTLSESTTLPENISFKVIREIAQGQNAWTEATGTLSASEKWTGIFDQLSIDGQPVYLAKDTGFGKEYLYKLSEESLVPGFHSAIEQIGNNKWKLINSELGVKVQKKATANDAALAGAEFKLVKYVADQEVIVKERLEANDANSIADQIEDGRYALIETKAPKGYSLDDTPLEFKVEKGKFFDANDQEITAENLASKTTGFYLDRSKAYVLTGVKLNDLKDFELVLEKVDEKGELLKGAEFELKSEALNYQQKLTGGASYTFTGLKPGSYILTETKAPTDYKILTKPIEFTIDAEGNVKVDKDQISGDISCELTEGNEANKLSFKVANEPLTPGKVKVEKYDQNGQALKEAEFTLKRYDSEWNNGQEVKVLTANEMTLEGIKSGNYELVETKAPVGYELDETPIRFQRQDGKWLDEAGKELKGKQTDTLDQLYVDDKDPTMLVLSKTNKLKATDLTIKKVTGFLQKPLAGAEFKVTDKAGNKYQVTDEGEGIFKVTGLAPGEYTIEETKAPEGYVKLDEALKFTISADGKVEGGSFELTNTGNNTLEVTVKNHAAGILPKTGGNGIYIYLLIGASLMLLTGISIAAFRNKRGV</sequence>
<dbReference type="Pfam" id="PF00092">
    <property type="entry name" value="VWA"/>
    <property type="match status" value="1"/>
</dbReference>
<dbReference type="NCBIfam" id="TIGR01167">
    <property type="entry name" value="LPXTG_anchor"/>
    <property type="match status" value="1"/>
</dbReference>
<reference evidence="10" key="1">
    <citation type="submission" date="2023-04" db="EMBL/GenBank/DDBJ databases">
        <title>Four porcine-derived lactic acid bacteria strains analyses and their evaluation as potential probiotics based on genomics.</title>
        <authorList>
            <person name="Niu D."/>
        </authorList>
    </citation>
    <scope>NUCLEOTIDE SEQUENCE</scope>
    <source>
        <strain evidence="10">ZSB1</strain>
    </source>
</reference>
<keyword evidence="6" id="KW-0472">Membrane</keyword>
<organism evidence="10 11">
    <name type="scientific">Ligilactobacillus animalis</name>
    <dbReference type="NCBI Taxonomy" id="1605"/>
    <lineage>
        <taxon>Bacteria</taxon>
        <taxon>Bacillati</taxon>
        <taxon>Bacillota</taxon>
        <taxon>Bacilli</taxon>
        <taxon>Lactobacillales</taxon>
        <taxon>Lactobacillaceae</taxon>
        <taxon>Ligilactobacillus</taxon>
    </lineage>
</organism>
<keyword evidence="6" id="KW-0812">Transmembrane</keyword>
<dbReference type="Pfam" id="PF21426">
    <property type="entry name" value="GBS104-like_Ig"/>
    <property type="match status" value="1"/>
</dbReference>
<dbReference type="CDD" id="cd00198">
    <property type="entry name" value="vWFA"/>
    <property type="match status" value="1"/>
</dbReference>
<dbReference type="Proteomes" id="UP001238155">
    <property type="component" value="Chromosome"/>
</dbReference>
<dbReference type="Gene3D" id="2.60.40.1140">
    <property type="entry name" value="Collagen-binding surface protein Cna, B-type domain"/>
    <property type="match status" value="1"/>
</dbReference>
<dbReference type="InterPro" id="IPR002035">
    <property type="entry name" value="VWF_A"/>
</dbReference>
<evidence type="ECO:0000256" key="6">
    <source>
        <dbReference type="SAM" id="Phobius"/>
    </source>
</evidence>
<dbReference type="SUPFAM" id="SSF49478">
    <property type="entry name" value="Cna protein B-type domain"/>
    <property type="match status" value="2"/>
</dbReference>
<dbReference type="InterPro" id="IPR049319">
    <property type="entry name" value="GBS104-like_Ig"/>
</dbReference>
<dbReference type="Gene3D" id="3.40.50.410">
    <property type="entry name" value="von Willebrand factor, type A domain"/>
    <property type="match status" value="1"/>
</dbReference>
<proteinExistence type="inferred from homology"/>
<dbReference type="InterPro" id="IPR019931">
    <property type="entry name" value="LPXTG_anchor"/>
</dbReference>
<dbReference type="PROSITE" id="PS50847">
    <property type="entry name" value="GRAM_POS_ANCHORING"/>
    <property type="match status" value="1"/>
</dbReference>
<dbReference type="PANTHER" id="PTHR36108:SF13">
    <property type="entry name" value="COLOSSIN-B-RELATED"/>
    <property type="match status" value="1"/>
</dbReference>
<dbReference type="PANTHER" id="PTHR36108">
    <property type="entry name" value="COLOSSIN-B-RELATED"/>
    <property type="match status" value="1"/>
</dbReference>
<dbReference type="Gene3D" id="2.60.40.10">
    <property type="entry name" value="Immunoglobulins"/>
    <property type="match status" value="4"/>
</dbReference>
<dbReference type="RefSeq" id="WP_283534501.1">
    <property type="nucleotide sequence ID" value="NZ_CP123751.1"/>
</dbReference>
<evidence type="ECO:0000259" key="8">
    <source>
        <dbReference type="PROSITE" id="PS50234"/>
    </source>
</evidence>
<dbReference type="PROSITE" id="PS50234">
    <property type="entry name" value="VWFA"/>
    <property type="match status" value="1"/>
</dbReference>
<evidence type="ECO:0000313" key="10">
    <source>
        <dbReference type="EMBL" id="WHQ79556.1"/>
    </source>
</evidence>
<evidence type="ECO:0000259" key="9">
    <source>
        <dbReference type="PROSITE" id="PS50847"/>
    </source>
</evidence>
<dbReference type="InterPro" id="IPR041033">
    <property type="entry name" value="SpaA_PFL_dom_1"/>
</dbReference>
<comment type="similarity">
    <text evidence="1">Belongs to the serine-aspartate repeat-containing protein (SDr) family.</text>
</comment>
<evidence type="ECO:0000256" key="7">
    <source>
        <dbReference type="SAM" id="SignalP"/>
    </source>
</evidence>
<keyword evidence="2" id="KW-0134">Cell wall</keyword>
<feature type="transmembrane region" description="Helical" evidence="6">
    <location>
        <begin position="1055"/>
        <end position="1076"/>
    </location>
</feature>
<evidence type="ECO:0000256" key="1">
    <source>
        <dbReference type="ARBA" id="ARBA00007257"/>
    </source>
</evidence>
<feature type="chain" id="PRO_5042540256" evidence="7">
    <location>
        <begin position="30"/>
        <end position="1082"/>
    </location>
</feature>
<gene>
    <name evidence="10" type="ORF">QFF56_06210</name>
</gene>
<feature type="signal peptide" evidence="7">
    <location>
        <begin position="1"/>
        <end position="29"/>
    </location>
</feature>
<evidence type="ECO:0000256" key="5">
    <source>
        <dbReference type="ARBA" id="ARBA00023088"/>
    </source>
</evidence>
<dbReference type="InterPro" id="IPR036465">
    <property type="entry name" value="vWFA_dom_sf"/>
</dbReference>
<dbReference type="SUPFAM" id="SSF53300">
    <property type="entry name" value="vWA-like"/>
    <property type="match status" value="1"/>
</dbReference>
<dbReference type="InterPro" id="IPR013783">
    <property type="entry name" value="Ig-like_fold"/>
</dbReference>
<keyword evidence="6" id="KW-1133">Transmembrane helix</keyword>
<protein>
    <submittedName>
        <fullName evidence="10">SpaA isopeptide-forming pilin-related protein</fullName>
    </submittedName>
</protein>
<feature type="domain" description="VWFA" evidence="8">
    <location>
        <begin position="131"/>
        <end position="357"/>
    </location>
</feature>
<evidence type="ECO:0000256" key="2">
    <source>
        <dbReference type="ARBA" id="ARBA00022512"/>
    </source>
</evidence>
<keyword evidence="3" id="KW-0964">Secreted</keyword>
<dbReference type="AlphaFoldDB" id="A0AAJ6FWX2"/>
<accession>A0AAJ6FWX2</accession>
<feature type="domain" description="Gram-positive cocci surface proteins LPxTG" evidence="9">
    <location>
        <begin position="1047"/>
        <end position="1082"/>
    </location>
</feature>